<feature type="transmembrane region" description="Helical" evidence="8">
    <location>
        <begin position="282"/>
        <end position="305"/>
    </location>
</feature>
<feature type="transmembrane region" description="Helical" evidence="8">
    <location>
        <begin position="317"/>
        <end position="338"/>
    </location>
</feature>
<evidence type="ECO:0000259" key="10">
    <source>
        <dbReference type="PROSITE" id="PS50929"/>
    </source>
</evidence>
<dbReference type="PANTHER" id="PTHR43394">
    <property type="entry name" value="ATP-DEPENDENT PERMEASE MDL1, MITOCHONDRIAL"/>
    <property type="match status" value="1"/>
</dbReference>
<dbReference type="GeneID" id="13285425"/>
<dbReference type="GO" id="GO:0005524">
    <property type="term" value="F:ATP binding"/>
    <property type="evidence" value="ECO:0007669"/>
    <property type="project" value="UniProtKB-KW"/>
</dbReference>
<name>E4ZI74_LEPMJ</name>
<dbReference type="Gene3D" id="1.20.1560.10">
    <property type="entry name" value="ABC transporter type 1, transmembrane domain"/>
    <property type="match status" value="1"/>
</dbReference>
<comment type="similarity">
    <text evidence="2">Belongs to the ABC transporter superfamily. ABCB family. Multidrug resistance exporter (TC 3.A.1.201) subfamily.</text>
</comment>
<keyword evidence="6 8" id="KW-1133">Transmembrane helix</keyword>
<dbReference type="InterPro" id="IPR017871">
    <property type="entry name" value="ABC_transporter-like_CS"/>
</dbReference>
<dbReference type="AlphaFoldDB" id="E4ZI74"/>
<evidence type="ECO:0000256" key="6">
    <source>
        <dbReference type="ARBA" id="ARBA00022989"/>
    </source>
</evidence>
<dbReference type="PROSITE" id="PS00211">
    <property type="entry name" value="ABC_TRANSPORTER_1"/>
    <property type="match status" value="2"/>
</dbReference>
<dbReference type="InterPro" id="IPR011527">
    <property type="entry name" value="ABC1_TM_dom"/>
</dbReference>
<dbReference type="PROSITE" id="PS50929">
    <property type="entry name" value="ABC_TM1F"/>
    <property type="match status" value="2"/>
</dbReference>
<dbReference type="FunFam" id="3.40.50.300:FF:002283">
    <property type="entry name" value="p-GlycoProtein related"/>
    <property type="match status" value="1"/>
</dbReference>
<evidence type="ECO:0000256" key="4">
    <source>
        <dbReference type="ARBA" id="ARBA00022741"/>
    </source>
</evidence>
<evidence type="ECO:0000256" key="7">
    <source>
        <dbReference type="ARBA" id="ARBA00023136"/>
    </source>
</evidence>
<feature type="transmembrane region" description="Helical" evidence="8">
    <location>
        <begin position="52"/>
        <end position="83"/>
    </location>
</feature>
<dbReference type="InterPro" id="IPR027417">
    <property type="entry name" value="P-loop_NTPase"/>
</dbReference>
<feature type="transmembrane region" description="Helical" evidence="8">
    <location>
        <begin position="103"/>
        <end position="126"/>
    </location>
</feature>
<dbReference type="FunFam" id="3.40.50.300:FF:000251">
    <property type="entry name" value="ABC transporter B family member 19"/>
    <property type="match status" value="1"/>
</dbReference>
<feature type="transmembrane region" description="Helical" evidence="8">
    <location>
        <begin position="859"/>
        <end position="878"/>
    </location>
</feature>
<keyword evidence="3 8" id="KW-0812">Transmembrane</keyword>
<dbReference type="STRING" id="985895.E4ZI74"/>
<feature type="transmembrane region" description="Helical" evidence="8">
    <location>
        <begin position="939"/>
        <end position="959"/>
    </location>
</feature>
<dbReference type="SMART" id="SM00382">
    <property type="entry name" value="AAA"/>
    <property type="match status" value="2"/>
</dbReference>
<dbReference type="GO" id="GO:0016887">
    <property type="term" value="F:ATP hydrolysis activity"/>
    <property type="evidence" value="ECO:0007669"/>
    <property type="project" value="InterPro"/>
</dbReference>
<keyword evidence="4" id="KW-0547">Nucleotide-binding</keyword>
<dbReference type="SUPFAM" id="SSF90123">
    <property type="entry name" value="ABC transporter transmembrane region"/>
    <property type="match status" value="2"/>
</dbReference>
<evidence type="ECO:0000256" key="8">
    <source>
        <dbReference type="SAM" id="Phobius"/>
    </source>
</evidence>
<comment type="subcellular location">
    <subcellularLocation>
        <location evidence="1">Membrane</location>
        <topology evidence="1">Multi-pass membrane protein</topology>
    </subcellularLocation>
</comment>
<evidence type="ECO:0000313" key="12">
    <source>
        <dbReference type="Proteomes" id="UP000002668"/>
    </source>
</evidence>
<dbReference type="EMBL" id="FP929065">
    <property type="protein sequence ID" value="CBX90735.1"/>
    <property type="molecule type" value="Genomic_DNA"/>
</dbReference>
<dbReference type="Pfam" id="PF00005">
    <property type="entry name" value="ABC_tran"/>
    <property type="match status" value="2"/>
</dbReference>
<feature type="domain" description="ABC transmembrane type-1" evidence="10">
    <location>
        <begin position="713"/>
        <end position="1000"/>
    </location>
</feature>
<dbReference type="CDD" id="cd18578">
    <property type="entry name" value="ABC_6TM_Pgp_ABCB1_D2_like"/>
    <property type="match status" value="1"/>
</dbReference>
<evidence type="ECO:0000256" key="5">
    <source>
        <dbReference type="ARBA" id="ARBA00022840"/>
    </source>
</evidence>
<dbReference type="CDD" id="cd03249">
    <property type="entry name" value="ABC_MTABC3_MDL1_MDL2"/>
    <property type="match status" value="2"/>
</dbReference>
<dbReference type="OMA" id="FFDMEEH"/>
<keyword evidence="5" id="KW-0067">ATP-binding</keyword>
<feature type="transmembrane region" description="Helical" evidence="8">
    <location>
        <begin position="832"/>
        <end position="853"/>
    </location>
</feature>
<evidence type="ECO:0000313" key="11">
    <source>
        <dbReference type="EMBL" id="CBX90735.1"/>
    </source>
</evidence>
<feature type="transmembrane region" description="Helical" evidence="8">
    <location>
        <begin position="179"/>
        <end position="198"/>
    </location>
</feature>
<keyword evidence="12" id="KW-1185">Reference proteome</keyword>
<dbReference type="InterPro" id="IPR003593">
    <property type="entry name" value="AAA+_ATPase"/>
</dbReference>
<gene>
    <name evidence="11" type="ORF">LEMA_P057690.1</name>
</gene>
<reference evidence="12" key="1">
    <citation type="journal article" date="2011" name="Nat. Commun.">
        <title>Effector diversification within compartments of the Leptosphaeria maculans genome affected by Repeat-Induced Point mutations.</title>
        <authorList>
            <person name="Rouxel T."/>
            <person name="Grandaubert J."/>
            <person name="Hane J.K."/>
            <person name="Hoede C."/>
            <person name="van de Wouw A.P."/>
            <person name="Couloux A."/>
            <person name="Dominguez V."/>
            <person name="Anthouard V."/>
            <person name="Bally P."/>
            <person name="Bourras S."/>
            <person name="Cozijnsen A.J."/>
            <person name="Ciuffetti L.M."/>
            <person name="Degrave A."/>
            <person name="Dilmaghani A."/>
            <person name="Duret L."/>
            <person name="Fudal I."/>
            <person name="Goodwin S.B."/>
            <person name="Gout L."/>
            <person name="Glaser N."/>
            <person name="Linglin J."/>
            <person name="Kema G.H.J."/>
            <person name="Lapalu N."/>
            <person name="Lawrence C.B."/>
            <person name="May K."/>
            <person name="Meyer M."/>
            <person name="Ollivier B."/>
            <person name="Poulain J."/>
            <person name="Schoch C.L."/>
            <person name="Simon A."/>
            <person name="Spatafora J.W."/>
            <person name="Stachowiak A."/>
            <person name="Turgeon B.G."/>
            <person name="Tyler B.M."/>
            <person name="Vincent D."/>
            <person name="Weissenbach J."/>
            <person name="Amselem J."/>
            <person name="Quesneville H."/>
            <person name="Oliver R.P."/>
            <person name="Wincker P."/>
            <person name="Balesdent M.-H."/>
            <person name="Howlett B.J."/>
        </authorList>
    </citation>
    <scope>NUCLEOTIDE SEQUENCE [LARGE SCALE GENOMIC DNA]</scope>
    <source>
        <strain evidence="12">JN3 / isolate v23.1.3 / race Av1-4-5-6-7-8</strain>
    </source>
</reference>
<dbReference type="InterPro" id="IPR003439">
    <property type="entry name" value="ABC_transporter-like_ATP-bd"/>
</dbReference>
<dbReference type="Pfam" id="PF00664">
    <property type="entry name" value="ABC_membrane"/>
    <property type="match status" value="2"/>
</dbReference>
<dbReference type="GO" id="GO:0090374">
    <property type="term" value="P:oligopeptide export from mitochondrion"/>
    <property type="evidence" value="ECO:0007669"/>
    <property type="project" value="TreeGrafter"/>
</dbReference>
<dbReference type="CDD" id="cd18577">
    <property type="entry name" value="ABC_6TM_Pgp_ABCB1_D1_like"/>
    <property type="match status" value="1"/>
</dbReference>
<proteinExistence type="inferred from homology"/>
<evidence type="ECO:0000256" key="2">
    <source>
        <dbReference type="ARBA" id="ARBA00007577"/>
    </source>
</evidence>
<dbReference type="RefSeq" id="XP_003834100.1">
    <property type="nucleotide sequence ID" value="XM_003834052.1"/>
</dbReference>
<evidence type="ECO:0000256" key="3">
    <source>
        <dbReference type="ARBA" id="ARBA00022692"/>
    </source>
</evidence>
<evidence type="ECO:0000259" key="9">
    <source>
        <dbReference type="PROSITE" id="PS50893"/>
    </source>
</evidence>
<dbReference type="HOGENOM" id="CLU_000604_17_2_1"/>
<dbReference type="OrthoDB" id="6500128at2759"/>
<feature type="domain" description="ABC transporter" evidence="9">
    <location>
        <begin position="384"/>
        <end position="626"/>
    </location>
</feature>
<dbReference type="eggNOG" id="KOG0055">
    <property type="taxonomic scope" value="Eukaryota"/>
</dbReference>
<evidence type="ECO:0000256" key="1">
    <source>
        <dbReference type="ARBA" id="ARBA00004141"/>
    </source>
</evidence>
<accession>E4ZI74</accession>
<dbReference type="InterPro" id="IPR039421">
    <property type="entry name" value="Type_1_exporter"/>
</dbReference>
<keyword evidence="7 8" id="KW-0472">Membrane</keyword>
<dbReference type="VEuPathDB" id="FungiDB:LEMA_P057690.1"/>
<dbReference type="PANTHER" id="PTHR43394:SF27">
    <property type="entry name" value="ATP-DEPENDENT TRANSLOCASE ABCB1-LIKE"/>
    <property type="match status" value="1"/>
</dbReference>
<dbReference type="InterPro" id="IPR036640">
    <property type="entry name" value="ABC1_TM_sf"/>
</dbReference>
<dbReference type="GO" id="GO:0005743">
    <property type="term" value="C:mitochondrial inner membrane"/>
    <property type="evidence" value="ECO:0007669"/>
    <property type="project" value="TreeGrafter"/>
</dbReference>
<feature type="transmembrane region" description="Helical" evidence="8">
    <location>
        <begin position="204"/>
        <end position="225"/>
    </location>
</feature>
<dbReference type="Gene3D" id="3.40.50.300">
    <property type="entry name" value="P-loop containing nucleotide triphosphate hydrolases"/>
    <property type="match status" value="2"/>
</dbReference>
<organism evidence="12">
    <name type="scientific">Leptosphaeria maculans (strain JN3 / isolate v23.1.3 / race Av1-4-5-6-7-8)</name>
    <name type="common">Blackleg fungus</name>
    <name type="synonym">Phoma lingam</name>
    <dbReference type="NCBI Taxonomy" id="985895"/>
    <lineage>
        <taxon>Eukaryota</taxon>
        <taxon>Fungi</taxon>
        <taxon>Dikarya</taxon>
        <taxon>Ascomycota</taxon>
        <taxon>Pezizomycotina</taxon>
        <taxon>Dothideomycetes</taxon>
        <taxon>Pleosporomycetidae</taxon>
        <taxon>Pleosporales</taxon>
        <taxon>Pleosporineae</taxon>
        <taxon>Leptosphaeriaceae</taxon>
        <taxon>Plenodomus</taxon>
        <taxon>Plenodomus lingam/Leptosphaeria maculans species complex</taxon>
    </lineage>
</organism>
<dbReference type="PROSITE" id="PS50893">
    <property type="entry name" value="ABC_TRANSPORTER_2"/>
    <property type="match status" value="2"/>
</dbReference>
<sequence>MAATPLPAALKVADDSETKTASEQDILAQHIATPNLDISYFQLFRYATKIDIVIIAVSLLCAIIAGAITTMPALLIGLLIGSIQDNWSGGTSQNESSRELTRFTIYFVYLFVGELVTCYIATIGFIRTGIVLSSRIREQYLRALLRQNIAFFDNIGAGEIATHITADANLIRDGISEKVNIAVQCTSSIVTAFVISFIKDWKLSLILVSSPLCICIILALSGLVLTKYRQRWLGETAEAGNIAEEVLSSIRTVVGLNAQSELAARHDEILARAERWAVMSRLLTGSVLGAVYAVIYMAIGLGFWMGSRFLVAGTTSYIDILTIILATVTGIACLGGIVPPLQVFAVATSAGSRLYSTIDRKPPGASDPLPTKTLDTVVGRIEFVNVKHIYPSRPDITVLHNLSMVVEPGKTTAIVGPSGSGKSTIIELIERFYDPIAGQVLLDGHKLDSLNLNWLRQHVSLVQQSPTLFATTIFENIRHGLVGTPHEDASGEKIHGLVYDAARIANAHDFISKLPDGYDTLVGEAGVLLSGGQKQRIAIARALVRDPKILLLDEATSALDSTSEAIVQAAIDKASQGRTTVVVAHRLSTIKAADHIVVLADGRLVEQGTHHALLENNGTYASLAKTQIINLDKQNSSDRDVSLEVSNSRIAVDLSEKDNVITQDPEKQTCDETQVNANTAKRLETPNKAYRLRTLFKFVLGFHKDHKLLMLQGLLWSIQAGAGAPVQAVFLAKCLVALAQSPGNYGQLRSETNLWAGMHVLIGFAQLFAYTAQAYTLGKCTEALVRQVSNKILKALLDQNMTFFDMEEHGVGALVSFISTEPSSVAGMGCSVLGALIMAFTTLIAAVATSIAVGWKLGLVGAATVPVLLICGFFRYRILAQLDAHLRKSYQETASLAGEAVTAIRTVMSLNRQERVTGKFHDQLAEQDMRSIRSSLKSSVLYAFSQSAGMLCTALGLWYGGTLVISGEYNLFQFILSFAAINICGEATGSIFSSSPDLAKAIHSAARLKSLFEQDQTGHSSCDTETQPLLEGEVDFRGVHFAYPTRPERRILNGLDLSIDKGKYIALVGGSGCGKSTVVALVERFYSPLAGTVKIDGIDVASMDMKAARQQVVLVDQEPTLFQGTIRQNLLLGLDPSQYTQQDLEDACKGAHILEFIVSLPNGFDTQCGGKGNNFSGGQKQRLAIARALLRRPKILLLDEVTSALDSESQRMVQTALDEAAKERTTIAIAHRLSAIQNADLICYLENGIVVEAGTHAELIQRRGRYFAMSSLQSLEG</sequence>
<dbReference type="GO" id="GO:0015421">
    <property type="term" value="F:ABC-type oligopeptide transporter activity"/>
    <property type="evidence" value="ECO:0007669"/>
    <property type="project" value="TreeGrafter"/>
</dbReference>
<feature type="domain" description="ABC transmembrane type-1" evidence="10">
    <location>
        <begin position="56"/>
        <end position="339"/>
    </location>
</feature>
<feature type="domain" description="ABC transporter" evidence="9">
    <location>
        <begin position="1034"/>
        <end position="1272"/>
    </location>
</feature>
<dbReference type="SUPFAM" id="SSF52540">
    <property type="entry name" value="P-loop containing nucleoside triphosphate hydrolases"/>
    <property type="match status" value="2"/>
</dbReference>
<dbReference type="InParanoid" id="E4ZI74"/>
<protein>
    <submittedName>
        <fullName evidence="11">Similar to multidrug resistance protein 1</fullName>
    </submittedName>
</protein>
<dbReference type="Proteomes" id="UP000002668">
    <property type="component" value="Genome"/>
</dbReference>